<evidence type="ECO:0000259" key="9">
    <source>
        <dbReference type="Pfam" id="PF14372"/>
    </source>
</evidence>
<keyword evidence="11" id="KW-1185">Reference proteome</keyword>
<dbReference type="EMBL" id="CAJVPY010002978">
    <property type="protein sequence ID" value="CAG8577410.1"/>
    <property type="molecule type" value="Genomic_DNA"/>
</dbReference>
<evidence type="ECO:0000259" key="8">
    <source>
        <dbReference type="Pfam" id="PF05699"/>
    </source>
</evidence>
<dbReference type="GO" id="GO:0046983">
    <property type="term" value="F:protein dimerization activity"/>
    <property type="evidence" value="ECO:0007669"/>
    <property type="project" value="InterPro"/>
</dbReference>
<keyword evidence="3" id="KW-0863">Zinc-finger</keyword>
<feature type="compositionally biased region" description="Polar residues" evidence="7">
    <location>
        <begin position="10"/>
        <end position="21"/>
    </location>
</feature>
<dbReference type="InterPro" id="IPR012337">
    <property type="entry name" value="RNaseH-like_sf"/>
</dbReference>
<proteinExistence type="predicted"/>
<organism evidence="10 11">
    <name type="scientific">Dentiscutata erythropus</name>
    <dbReference type="NCBI Taxonomy" id="1348616"/>
    <lineage>
        <taxon>Eukaryota</taxon>
        <taxon>Fungi</taxon>
        <taxon>Fungi incertae sedis</taxon>
        <taxon>Mucoromycota</taxon>
        <taxon>Glomeromycotina</taxon>
        <taxon>Glomeromycetes</taxon>
        <taxon>Diversisporales</taxon>
        <taxon>Gigasporaceae</taxon>
        <taxon>Dentiscutata</taxon>
    </lineage>
</organism>
<protein>
    <submittedName>
        <fullName evidence="10">25706_t:CDS:1</fullName>
    </submittedName>
</protein>
<feature type="domain" description="hAT-like transposase RNase-H fold" evidence="9">
    <location>
        <begin position="332"/>
        <end position="391"/>
    </location>
</feature>
<keyword evidence="5" id="KW-0238">DNA-binding</keyword>
<dbReference type="InterPro" id="IPR052035">
    <property type="entry name" value="ZnF_BED_domain_contain"/>
</dbReference>
<evidence type="ECO:0000256" key="1">
    <source>
        <dbReference type="ARBA" id="ARBA00004123"/>
    </source>
</evidence>
<dbReference type="InterPro" id="IPR025525">
    <property type="entry name" value="hAT-like_transposase_RNase-H"/>
</dbReference>
<gene>
    <name evidence="10" type="ORF">DERYTH_LOCUS6512</name>
</gene>
<evidence type="ECO:0000313" key="11">
    <source>
        <dbReference type="Proteomes" id="UP000789405"/>
    </source>
</evidence>
<evidence type="ECO:0000256" key="7">
    <source>
        <dbReference type="SAM" id="MobiDB-lite"/>
    </source>
</evidence>
<reference evidence="10" key="1">
    <citation type="submission" date="2021-06" db="EMBL/GenBank/DDBJ databases">
        <authorList>
            <person name="Kallberg Y."/>
            <person name="Tangrot J."/>
            <person name="Rosling A."/>
        </authorList>
    </citation>
    <scope>NUCLEOTIDE SEQUENCE</scope>
    <source>
        <strain evidence="10">MA453B</strain>
    </source>
</reference>
<dbReference type="PANTHER" id="PTHR46481:SF10">
    <property type="entry name" value="ZINC FINGER BED DOMAIN-CONTAINING PROTEIN 39"/>
    <property type="match status" value="1"/>
</dbReference>
<accession>A0A9N9G150</accession>
<evidence type="ECO:0000313" key="10">
    <source>
        <dbReference type="EMBL" id="CAG8577410.1"/>
    </source>
</evidence>
<evidence type="ECO:0000256" key="5">
    <source>
        <dbReference type="ARBA" id="ARBA00023125"/>
    </source>
</evidence>
<dbReference type="Pfam" id="PF14372">
    <property type="entry name" value="hAT-like_RNase-H"/>
    <property type="match status" value="1"/>
</dbReference>
<keyword evidence="6" id="KW-0539">Nucleus</keyword>
<dbReference type="InterPro" id="IPR008906">
    <property type="entry name" value="HATC_C_dom"/>
</dbReference>
<evidence type="ECO:0000256" key="4">
    <source>
        <dbReference type="ARBA" id="ARBA00022833"/>
    </source>
</evidence>
<keyword evidence="4" id="KW-0862">Zinc</keyword>
<evidence type="ECO:0000256" key="6">
    <source>
        <dbReference type="ARBA" id="ARBA00023242"/>
    </source>
</evidence>
<dbReference type="PANTHER" id="PTHR46481">
    <property type="entry name" value="ZINC FINGER BED DOMAIN-CONTAINING PROTEIN 4"/>
    <property type="match status" value="1"/>
</dbReference>
<evidence type="ECO:0000256" key="2">
    <source>
        <dbReference type="ARBA" id="ARBA00022723"/>
    </source>
</evidence>
<dbReference type="Pfam" id="PF05699">
    <property type="entry name" value="Dimer_Tnp_hAT"/>
    <property type="match status" value="1"/>
</dbReference>
<feature type="region of interest" description="Disordered" evidence="7">
    <location>
        <begin position="1"/>
        <end position="24"/>
    </location>
</feature>
<comment type="caution">
    <text evidence="10">The sequence shown here is derived from an EMBL/GenBank/DDBJ whole genome shotgun (WGS) entry which is preliminary data.</text>
</comment>
<sequence length="512" mass="58871">MDDPGDNYNDPANINDSNYSEPANMDDPIDIHKVNNYNINSASTSFVLASVSDLDTVSINGSTTNKTTNRAISQTYSETSRSETSHLRRHFDACLKYQKFLYYNNGSKPNSSDGQTQLRFNIQTKKRLYMKESTRKDIANMVVLDDADTIKQDIIKTYNKRKTLIKEILQNAEGKISLTCDAWTSLQQLGYLSLQTITLDNAASNDIAIHELADLISQDSYIQIDKELFHNRCLAYILNLIVKDGLKKIAKAIGKIRSCVKAIHTSPKRRQMFLDICESKSLKPVVPPLDYNMRMKDRDKTFPDIPDNEEWKNAEAITNILRPFYEYTLKVSANLYPTLNNSLALVWNIRTHLMSMKSYSDSFIRDISQPMIEKFNKYWEDNILLHMIAYIYLRTYSSTVDRDNEVAINIQNDVSMFENHIDDFFKYAAKQTWISKKDPLCEKHNIERFPNLSAMARDFLAIPASSVASEQMFSYAGRIIDDSYTLLNSDTIAALMCQRNWLDIADKFGWDL</sequence>
<dbReference type="GO" id="GO:0003677">
    <property type="term" value="F:DNA binding"/>
    <property type="evidence" value="ECO:0007669"/>
    <property type="project" value="UniProtKB-KW"/>
</dbReference>
<name>A0A9N9G150_9GLOM</name>
<feature type="domain" description="HAT C-terminal dimerisation" evidence="8">
    <location>
        <begin position="443"/>
        <end position="502"/>
    </location>
</feature>
<dbReference type="AlphaFoldDB" id="A0A9N9G150"/>
<keyword evidence="2" id="KW-0479">Metal-binding</keyword>
<evidence type="ECO:0000256" key="3">
    <source>
        <dbReference type="ARBA" id="ARBA00022771"/>
    </source>
</evidence>
<dbReference type="GO" id="GO:0008270">
    <property type="term" value="F:zinc ion binding"/>
    <property type="evidence" value="ECO:0007669"/>
    <property type="project" value="UniProtKB-KW"/>
</dbReference>
<dbReference type="OrthoDB" id="1397086at2759"/>
<dbReference type="Proteomes" id="UP000789405">
    <property type="component" value="Unassembled WGS sequence"/>
</dbReference>
<dbReference type="GO" id="GO:0005634">
    <property type="term" value="C:nucleus"/>
    <property type="evidence" value="ECO:0007669"/>
    <property type="project" value="UniProtKB-SubCell"/>
</dbReference>
<comment type="subcellular location">
    <subcellularLocation>
        <location evidence="1">Nucleus</location>
    </subcellularLocation>
</comment>
<dbReference type="SUPFAM" id="SSF53098">
    <property type="entry name" value="Ribonuclease H-like"/>
    <property type="match status" value="1"/>
</dbReference>